<comment type="caution">
    <text evidence="8">The sequence shown here is derived from an EMBL/GenBank/DDBJ whole genome shotgun (WGS) entry which is preliminary data.</text>
</comment>
<evidence type="ECO:0000256" key="3">
    <source>
        <dbReference type="ARBA" id="ARBA00008397"/>
    </source>
</evidence>
<keyword evidence="6 7" id="KW-0413">Isomerase</keyword>
<evidence type="ECO:0000256" key="6">
    <source>
        <dbReference type="ARBA" id="ARBA00023235"/>
    </source>
</evidence>
<evidence type="ECO:0000256" key="5">
    <source>
        <dbReference type="ARBA" id="ARBA00020555"/>
    </source>
</evidence>
<organism evidence="8 9">
    <name type="scientific">Paenibacillus azoreducens</name>
    <dbReference type="NCBI Taxonomy" id="116718"/>
    <lineage>
        <taxon>Bacteria</taxon>
        <taxon>Bacillati</taxon>
        <taxon>Bacillota</taxon>
        <taxon>Bacilli</taxon>
        <taxon>Bacillales</taxon>
        <taxon>Paenibacillaceae</taxon>
        <taxon>Paenibacillus</taxon>
    </lineage>
</organism>
<evidence type="ECO:0000256" key="4">
    <source>
        <dbReference type="ARBA" id="ARBA00012546"/>
    </source>
</evidence>
<comment type="pathway">
    <text evidence="2 7">Carbohydrate metabolism; pentose and glucuronate interconversion.</text>
</comment>
<evidence type="ECO:0000256" key="2">
    <source>
        <dbReference type="ARBA" id="ARBA00004892"/>
    </source>
</evidence>
<dbReference type="GO" id="GO:0008880">
    <property type="term" value="F:glucuronate isomerase activity"/>
    <property type="evidence" value="ECO:0007669"/>
    <property type="project" value="UniProtKB-UniRule"/>
</dbReference>
<comment type="catalytic activity">
    <reaction evidence="1 7">
        <text>D-glucuronate = D-fructuronate</text>
        <dbReference type="Rhea" id="RHEA:13049"/>
        <dbReference type="ChEBI" id="CHEBI:58720"/>
        <dbReference type="ChEBI" id="CHEBI:59863"/>
        <dbReference type="EC" id="5.3.1.12"/>
    </reaction>
</comment>
<dbReference type="Gene3D" id="1.10.2020.10">
    <property type="entry name" value="uronate isomerase, domain 2, chain A"/>
    <property type="match status" value="1"/>
</dbReference>
<sequence>MKGISTEHLLLTTDSAKRLYHDYAKGMPILDYHNHLNPEDIAADRQFRNITEMWLHGDHYKWRAMRWLGVEERLITGDASDKEKFMAWAGCVPRMIGNPLFHWTQLELKRYFDVQEPLNAETAEKIWNRCNERLSEPQLRAAGILDAFRVKIACTTDDPADHLAAHQQIAKNPQGAAKVIPAFRPDRALDITNGDFADYIRKLAQAANQDIQSYDNLLQAMQKRIDFFHEQGCRLSDHGFGIFPYEKATEKEAGQIFAKALAGGSISLAEEHKYRTYTLLMLGRMYHARGWAMQLHIGAIRNNNERMFEQLGRDAGYDSILDYHLAASLNGFLSELDRDGQLPKTIVYSLYSSHYEMIATTVGNFQSSEAEGKMQLGAAWWFHDQKEGMLKQLTALSSMGLISTFVGMLTDSRSLMSFPRHEYFRRVLCRLLGQWMEEGELPLDYDWIGKIVQDICYHNAERYFQMS</sequence>
<dbReference type="NCBIfam" id="NF002794">
    <property type="entry name" value="PRK02925.1"/>
    <property type="match status" value="1"/>
</dbReference>
<accession>A0A919YAT5</accession>
<evidence type="ECO:0000313" key="9">
    <source>
        <dbReference type="Proteomes" id="UP000682811"/>
    </source>
</evidence>
<dbReference type="RefSeq" id="WP_212978185.1">
    <property type="nucleotide sequence ID" value="NZ_AP025343.1"/>
</dbReference>
<dbReference type="InterPro" id="IPR003766">
    <property type="entry name" value="Uronate_isomerase"/>
</dbReference>
<evidence type="ECO:0000256" key="7">
    <source>
        <dbReference type="HAMAP-Rule" id="MF_00675"/>
    </source>
</evidence>
<dbReference type="GO" id="GO:0042840">
    <property type="term" value="P:D-glucuronate catabolic process"/>
    <property type="evidence" value="ECO:0007669"/>
    <property type="project" value="TreeGrafter"/>
</dbReference>
<evidence type="ECO:0000256" key="1">
    <source>
        <dbReference type="ARBA" id="ARBA00001165"/>
    </source>
</evidence>
<proteinExistence type="inferred from homology"/>
<dbReference type="Proteomes" id="UP000682811">
    <property type="component" value="Unassembled WGS sequence"/>
</dbReference>
<dbReference type="SUPFAM" id="SSF51556">
    <property type="entry name" value="Metallo-dependent hydrolases"/>
    <property type="match status" value="1"/>
</dbReference>
<reference evidence="8 9" key="1">
    <citation type="submission" date="2021-03" db="EMBL/GenBank/DDBJ databases">
        <title>Antimicrobial resistance genes in bacteria isolated from Japanese honey, and their potential for conferring macrolide and lincosamide resistance in the American foulbrood pathogen Paenibacillus larvae.</title>
        <authorList>
            <person name="Okamoto M."/>
            <person name="Kumagai M."/>
            <person name="Kanamori H."/>
            <person name="Takamatsu D."/>
        </authorList>
    </citation>
    <scope>NUCLEOTIDE SEQUENCE [LARGE SCALE GENOMIC DNA]</scope>
    <source>
        <strain evidence="8 9">J34TS1</strain>
    </source>
</reference>
<dbReference type="Pfam" id="PF02614">
    <property type="entry name" value="UxaC"/>
    <property type="match status" value="1"/>
</dbReference>
<dbReference type="EC" id="5.3.1.12" evidence="4 7"/>
<comment type="catalytic activity">
    <reaction evidence="7">
        <text>aldehydo-D-galacturonate = keto-D-tagaturonate</text>
        <dbReference type="Rhea" id="RHEA:27702"/>
        <dbReference type="ChEBI" id="CHEBI:12952"/>
        <dbReference type="ChEBI" id="CHEBI:17886"/>
    </reaction>
</comment>
<dbReference type="GO" id="GO:0019698">
    <property type="term" value="P:D-galacturonate catabolic process"/>
    <property type="evidence" value="ECO:0007669"/>
    <property type="project" value="TreeGrafter"/>
</dbReference>
<dbReference type="EMBL" id="BORT01000007">
    <property type="protein sequence ID" value="GIO47311.1"/>
    <property type="molecule type" value="Genomic_DNA"/>
</dbReference>
<protein>
    <recommendedName>
        <fullName evidence="5 7">Uronate isomerase</fullName>
        <ecNumber evidence="4 7">5.3.1.12</ecNumber>
    </recommendedName>
    <alternativeName>
        <fullName evidence="7">Glucuronate isomerase</fullName>
    </alternativeName>
    <alternativeName>
        <fullName evidence="7">Uronic isomerase</fullName>
    </alternativeName>
</protein>
<dbReference type="InterPro" id="IPR032466">
    <property type="entry name" value="Metal_Hydrolase"/>
</dbReference>
<evidence type="ECO:0000313" key="8">
    <source>
        <dbReference type="EMBL" id="GIO47311.1"/>
    </source>
</evidence>
<name>A0A919YAT5_9BACL</name>
<dbReference type="Gene3D" id="3.20.20.140">
    <property type="entry name" value="Metal-dependent hydrolases"/>
    <property type="match status" value="1"/>
</dbReference>
<dbReference type="HAMAP" id="MF_00675">
    <property type="entry name" value="UxaC"/>
    <property type="match status" value="1"/>
</dbReference>
<dbReference type="PANTHER" id="PTHR30068">
    <property type="entry name" value="URONATE ISOMERASE"/>
    <property type="match status" value="1"/>
</dbReference>
<keyword evidence="9" id="KW-1185">Reference proteome</keyword>
<dbReference type="PANTHER" id="PTHR30068:SF4">
    <property type="entry name" value="URONATE ISOMERASE"/>
    <property type="match status" value="1"/>
</dbReference>
<gene>
    <name evidence="7 8" type="primary">uxaC</name>
    <name evidence="8" type="ORF">J34TS1_20760</name>
</gene>
<comment type="similarity">
    <text evidence="3 7">Belongs to the metallo-dependent hydrolases superfamily. Uronate isomerase family.</text>
</comment>
<dbReference type="AlphaFoldDB" id="A0A919YAT5"/>